<evidence type="ECO:0000256" key="5">
    <source>
        <dbReference type="ARBA" id="ARBA00022825"/>
    </source>
</evidence>
<dbReference type="PANTHER" id="PTHR42776">
    <property type="entry name" value="SERINE PEPTIDASE S9 FAMILY MEMBER"/>
    <property type="match status" value="1"/>
</dbReference>
<evidence type="ECO:0000256" key="3">
    <source>
        <dbReference type="ARBA" id="ARBA00022729"/>
    </source>
</evidence>
<dbReference type="InterPro" id="IPR011042">
    <property type="entry name" value="6-blade_b-propeller_TolB-like"/>
</dbReference>
<keyword evidence="6" id="KW-0007">Acetylation</keyword>
<comment type="caution">
    <text evidence="12">The sequence shown here is derived from an EMBL/GenBank/DDBJ whole genome shotgun (WGS) entry which is preliminary data.</text>
</comment>
<feature type="signal peptide" evidence="10">
    <location>
        <begin position="1"/>
        <end position="19"/>
    </location>
</feature>
<dbReference type="Gene3D" id="3.40.50.1820">
    <property type="entry name" value="alpha/beta hydrolase"/>
    <property type="match status" value="1"/>
</dbReference>
<evidence type="ECO:0000256" key="2">
    <source>
        <dbReference type="ARBA" id="ARBA00022670"/>
    </source>
</evidence>
<keyword evidence="4" id="KW-0378">Hydrolase</keyword>
<dbReference type="Pfam" id="PF07676">
    <property type="entry name" value="PD40"/>
    <property type="match status" value="2"/>
</dbReference>
<feature type="chain" id="PRO_5019181340" description="Acyl-peptide hydrolase" evidence="10">
    <location>
        <begin position="20"/>
        <end position="675"/>
    </location>
</feature>
<dbReference type="Proteomes" id="UP000288405">
    <property type="component" value="Unassembled WGS sequence"/>
</dbReference>
<keyword evidence="13" id="KW-1185">Reference proteome</keyword>
<dbReference type="GO" id="GO:0006508">
    <property type="term" value="P:proteolysis"/>
    <property type="evidence" value="ECO:0007669"/>
    <property type="project" value="UniProtKB-KW"/>
</dbReference>
<evidence type="ECO:0000256" key="6">
    <source>
        <dbReference type="ARBA" id="ARBA00022990"/>
    </source>
</evidence>
<dbReference type="SUPFAM" id="SSF53474">
    <property type="entry name" value="alpha/beta-Hydrolases"/>
    <property type="match status" value="1"/>
</dbReference>
<dbReference type="OrthoDB" id="9812921at2"/>
<evidence type="ECO:0000256" key="1">
    <source>
        <dbReference type="ARBA" id="ARBA00010040"/>
    </source>
</evidence>
<comment type="function">
    <text evidence="9">This enzyme catalyzes the hydrolysis of the N-terminal peptide bond of an N-acetylated peptide to generate an N-acetylated amino acid and a peptide with a free N-terminus. It preferentially cleaves off Ac-Ala, Ac-Met and Ac-Ser. Also, involved in the degradation of oxidized and glycated proteins.</text>
</comment>
<dbReference type="PANTHER" id="PTHR42776:SF13">
    <property type="entry name" value="DIPEPTIDYL-PEPTIDASE 5"/>
    <property type="match status" value="1"/>
</dbReference>
<keyword evidence="5" id="KW-0720">Serine protease</keyword>
<dbReference type="GO" id="GO:0004252">
    <property type="term" value="F:serine-type endopeptidase activity"/>
    <property type="evidence" value="ECO:0007669"/>
    <property type="project" value="InterPro"/>
</dbReference>
<proteinExistence type="inferred from homology"/>
<keyword evidence="3 10" id="KW-0732">Signal</keyword>
<evidence type="ECO:0000256" key="10">
    <source>
        <dbReference type="SAM" id="SignalP"/>
    </source>
</evidence>
<dbReference type="InterPro" id="IPR029058">
    <property type="entry name" value="AB_hydrolase_fold"/>
</dbReference>
<dbReference type="PROSITE" id="PS00708">
    <property type="entry name" value="PRO_ENDOPEP_SER"/>
    <property type="match status" value="1"/>
</dbReference>
<dbReference type="Gene3D" id="2.120.10.30">
    <property type="entry name" value="TolB, C-terminal domain"/>
    <property type="match status" value="2"/>
</dbReference>
<protein>
    <recommendedName>
        <fullName evidence="8">Acyl-peptide hydrolase</fullName>
    </recommendedName>
    <alternativeName>
        <fullName evidence="7">Acylaminoacyl-peptidase</fullName>
    </alternativeName>
</protein>
<dbReference type="AlphaFoldDB" id="A0A432WSA5"/>
<reference evidence="12 13" key="1">
    <citation type="journal article" date="2011" name="Front. Microbiol.">
        <title>Genomic signatures of strain selection and enhancement in Bacillus atrophaeus var. globigii, a historical biowarfare simulant.</title>
        <authorList>
            <person name="Gibbons H.S."/>
            <person name="Broomall S.M."/>
            <person name="McNew L.A."/>
            <person name="Daligault H."/>
            <person name="Chapman C."/>
            <person name="Bruce D."/>
            <person name="Karavis M."/>
            <person name="Krepps M."/>
            <person name="McGregor P.A."/>
            <person name="Hong C."/>
            <person name="Park K.H."/>
            <person name="Akmal A."/>
            <person name="Feldman A."/>
            <person name="Lin J.S."/>
            <person name="Chang W.E."/>
            <person name="Higgs B.W."/>
            <person name="Demirev P."/>
            <person name="Lindquist J."/>
            <person name="Liem A."/>
            <person name="Fochler E."/>
            <person name="Read T.D."/>
            <person name="Tapia R."/>
            <person name="Johnson S."/>
            <person name="Bishop-Lilly K.A."/>
            <person name="Detter C."/>
            <person name="Han C."/>
            <person name="Sozhamannan S."/>
            <person name="Rosenzweig C.N."/>
            <person name="Skowronski E.W."/>
        </authorList>
    </citation>
    <scope>NUCLEOTIDE SEQUENCE [LARGE SCALE GENOMIC DNA]</scope>
    <source>
        <strain evidence="12 13">GYP-17</strain>
    </source>
</reference>
<dbReference type="SUPFAM" id="SSF82171">
    <property type="entry name" value="DPP6 N-terminal domain-like"/>
    <property type="match status" value="1"/>
</dbReference>
<gene>
    <name evidence="12" type="ORF">CWE11_02170</name>
</gene>
<dbReference type="InterPro" id="IPR002471">
    <property type="entry name" value="Pept_S9_AS"/>
</dbReference>
<evidence type="ECO:0000313" key="12">
    <source>
        <dbReference type="EMBL" id="RUO36639.1"/>
    </source>
</evidence>
<evidence type="ECO:0000256" key="7">
    <source>
        <dbReference type="ARBA" id="ARBA00032284"/>
    </source>
</evidence>
<evidence type="ECO:0000313" key="13">
    <source>
        <dbReference type="Proteomes" id="UP000288405"/>
    </source>
</evidence>
<dbReference type="FunFam" id="3.40.50.1820:FF:000028">
    <property type="entry name" value="S9 family peptidase"/>
    <property type="match status" value="1"/>
</dbReference>
<dbReference type="RefSeq" id="WP_126775948.1">
    <property type="nucleotide sequence ID" value="NZ_PIPM01000001.1"/>
</dbReference>
<feature type="domain" description="Peptidase S9 prolyl oligopeptidase catalytic" evidence="11">
    <location>
        <begin position="468"/>
        <end position="668"/>
    </location>
</feature>
<evidence type="ECO:0000259" key="11">
    <source>
        <dbReference type="Pfam" id="PF00326"/>
    </source>
</evidence>
<dbReference type="InterPro" id="IPR001375">
    <property type="entry name" value="Peptidase_S9_cat"/>
</dbReference>
<sequence length="675" mass="76059">MKRLVLLCLLLIVPWGVSASDEKTVLSVELMWELKRLGAPVISPNGDHIVAPVTRFDMDTDRGHTQLYLFNPDGSVQRPLTAEGMRASEATFSPDGSTLAFISQRHDDEAGQIYLLPMDSPGEAKRLTQVPTGVYGLKWAGEHLYFIARIWPEKNWDEMKEQISKERSSNVSAHKWTALPFSHFDHWIDENRQAHVFRIPAEGGDVEPVTQKFGIELPRSSQSRASYDVDPSGTWIAFTSDSKQDGVDPEIDIFLGRIGSDRAENITEDNPGPDSNPMFSPNGQILAYTRQVIPGFYADTSNIVLFDMERRTHREITGEWDRSASGLVWTPDSQGFFGSIDDAATVRVYHINARNGQVRAVTGETNFGGLAIANNGTLVGTNESFLYPPRLVRIDPQSGATTRLDTFNDEILANVDFGTYESVTYEGYNGQEIQMWVHYPPGFDADKKYPLFLLIHGGPHNAISNGFHWRWNAQTFASWGYVTAWHNFHGSSGFGQAFTDSINPDWKTAPYADTIAAAEWFKEQPWIDTERMVAGGASYGGYLSSILLGKEHPFNALLIHAAVYNMYSQMSADFAVHSVRFGNYWDNPDIYKSISPHYFAENFNTPALIIHGQLDYRVPVGQGFELFRTLQSRGVESRMIYFPDENHWILKPNNSVYWYNEVKDWVTRFAEPGGQ</sequence>
<evidence type="ECO:0000256" key="8">
    <source>
        <dbReference type="ARBA" id="ARBA00032596"/>
    </source>
</evidence>
<dbReference type="FunFam" id="2.120.10.30:FF:000199">
    <property type="entry name" value="Serine peptidase family S9"/>
    <property type="match status" value="1"/>
</dbReference>
<dbReference type="EMBL" id="PIPM01000001">
    <property type="protein sequence ID" value="RUO36639.1"/>
    <property type="molecule type" value="Genomic_DNA"/>
</dbReference>
<keyword evidence="2" id="KW-0645">Protease</keyword>
<dbReference type="Pfam" id="PF00326">
    <property type="entry name" value="Peptidase_S9"/>
    <property type="match status" value="1"/>
</dbReference>
<comment type="similarity">
    <text evidence="1">Belongs to the peptidase S9C family.</text>
</comment>
<evidence type="ECO:0000256" key="4">
    <source>
        <dbReference type="ARBA" id="ARBA00022801"/>
    </source>
</evidence>
<organism evidence="12 13">
    <name type="scientific">Aliidiomarina sanyensis</name>
    <dbReference type="NCBI Taxonomy" id="1249555"/>
    <lineage>
        <taxon>Bacteria</taxon>
        <taxon>Pseudomonadati</taxon>
        <taxon>Pseudomonadota</taxon>
        <taxon>Gammaproteobacteria</taxon>
        <taxon>Alteromonadales</taxon>
        <taxon>Idiomarinaceae</taxon>
        <taxon>Aliidiomarina</taxon>
    </lineage>
</organism>
<name>A0A432WSA5_9GAMM</name>
<evidence type="ECO:0000256" key="9">
    <source>
        <dbReference type="ARBA" id="ARBA00045885"/>
    </source>
</evidence>
<dbReference type="InterPro" id="IPR011659">
    <property type="entry name" value="WD40"/>
</dbReference>
<accession>A0A432WSA5</accession>